<comment type="caution">
    <text evidence="6">The sequence shown here is derived from an EMBL/GenBank/DDBJ whole genome shotgun (WGS) entry which is preliminary data.</text>
</comment>
<keyword evidence="1" id="KW-0547">Nucleotide-binding</keyword>
<evidence type="ECO:0000256" key="4">
    <source>
        <dbReference type="SAM" id="MobiDB-lite"/>
    </source>
</evidence>
<evidence type="ECO:0000256" key="1">
    <source>
        <dbReference type="ARBA" id="ARBA00022741"/>
    </source>
</evidence>
<gene>
    <name evidence="6" type="ORF">GBAR_LOCUS4388</name>
</gene>
<evidence type="ECO:0000313" key="7">
    <source>
        <dbReference type="Proteomes" id="UP001174909"/>
    </source>
</evidence>
<reference evidence="6" key="1">
    <citation type="submission" date="2023-03" db="EMBL/GenBank/DDBJ databases">
        <authorList>
            <person name="Steffen K."/>
            <person name="Cardenas P."/>
        </authorList>
    </citation>
    <scope>NUCLEOTIDE SEQUENCE</scope>
</reference>
<keyword evidence="2" id="KW-0067">ATP-binding</keyword>
<dbReference type="Pfam" id="PF00069">
    <property type="entry name" value="Pkinase"/>
    <property type="match status" value="1"/>
</dbReference>
<sequence>MRAKIADLGVSRLLDVSPMQLSNVTACPGTLAYMPPEALRPKPLYDDRLDSFSFGVLALCTATQEFPNVFYGMEIPEKVQREGTSELYKRQQAMEKLPLGHCLHELIVQCLSDHPDKRPTAAGINKTMKELCVSLPKRFPSVLEMHTEIWKLHGERQQMAMTLEEQSPRVVVAEVEEYTSQIQRLREANQALEKRNSELEERLRELHLAAEGGDLTPQQQHHQQRAVPQDHQEVCPPTHGLNPGVRSPRDHEYVNISFTTPIPVTTSSSSADNFLTPINAPHPPTPASTRQFDRHSPCPTDPVATDFHDFPGNGHFSGLSSTMSNASTASGPGSAPAFDPNLKCKGCERQFREGEIQAFKRHSVGCEKLQPHLRHPSPTVEDDVVEEGYTAEQEMDPNLTCIGCGAGFREREIQKFRKHCRSCQPYEQEMARRRAQSMAEKETHTDSTGT</sequence>
<feature type="coiled-coil region" evidence="3">
    <location>
        <begin position="175"/>
        <end position="209"/>
    </location>
</feature>
<dbReference type="EMBL" id="CASHTH010000633">
    <property type="protein sequence ID" value="CAI8005763.1"/>
    <property type="molecule type" value="Genomic_DNA"/>
</dbReference>
<evidence type="ECO:0000313" key="6">
    <source>
        <dbReference type="EMBL" id="CAI8005763.1"/>
    </source>
</evidence>
<feature type="compositionally biased region" description="Basic and acidic residues" evidence="4">
    <location>
        <begin position="439"/>
        <end position="450"/>
    </location>
</feature>
<dbReference type="Proteomes" id="UP001174909">
    <property type="component" value="Unassembled WGS sequence"/>
</dbReference>
<dbReference type="GO" id="GO:0097527">
    <property type="term" value="P:necroptotic signaling pathway"/>
    <property type="evidence" value="ECO:0007669"/>
    <property type="project" value="TreeGrafter"/>
</dbReference>
<name>A0AA35R7R7_GEOBA</name>
<dbReference type="PROSITE" id="PS50011">
    <property type="entry name" value="PROTEIN_KINASE_DOM"/>
    <property type="match status" value="1"/>
</dbReference>
<evidence type="ECO:0000256" key="2">
    <source>
        <dbReference type="ARBA" id="ARBA00022840"/>
    </source>
</evidence>
<dbReference type="GO" id="GO:0004672">
    <property type="term" value="F:protein kinase activity"/>
    <property type="evidence" value="ECO:0007669"/>
    <property type="project" value="InterPro"/>
</dbReference>
<protein>
    <recommendedName>
        <fullName evidence="5">Protein kinase domain-containing protein</fullName>
    </recommendedName>
</protein>
<keyword evidence="3" id="KW-0175">Coiled coil</keyword>
<dbReference type="GO" id="GO:0005524">
    <property type="term" value="F:ATP binding"/>
    <property type="evidence" value="ECO:0007669"/>
    <property type="project" value="UniProtKB-KW"/>
</dbReference>
<feature type="region of interest" description="Disordered" evidence="4">
    <location>
        <begin position="431"/>
        <end position="450"/>
    </location>
</feature>
<accession>A0AA35R7R7</accession>
<dbReference type="Gene3D" id="1.10.510.10">
    <property type="entry name" value="Transferase(Phosphotransferase) domain 1"/>
    <property type="match status" value="1"/>
</dbReference>
<dbReference type="InterPro" id="IPR051681">
    <property type="entry name" value="Ser/Thr_Kinases-Pseudokinases"/>
</dbReference>
<dbReference type="PANTHER" id="PTHR44329">
    <property type="entry name" value="SERINE/THREONINE-PROTEIN KINASE TNNI3K-RELATED"/>
    <property type="match status" value="1"/>
</dbReference>
<feature type="domain" description="Protein kinase" evidence="5">
    <location>
        <begin position="1"/>
        <end position="131"/>
    </location>
</feature>
<organism evidence="6 7">
    <name type="scientific">Geodia barretti</name>
    <name type="common">Barrett's horny sponge</name>
    <dbReference type="NCBI Taxonomy" id="519541"/>
    <lineage>
        <taxon>Eukaryota</taxon>
        <taxon>Metazoa</taxon>
        <taxon>Porifera</taxon>
        <taxon>Demospongiae</taxon>
        <taxon>Heteroscleromorpha</taxon>
        <taxon>Tetractinellida</taxon>
        <taxon>Astrophorina</taxon>
        <taxon>Geodiidae</taxon>
        <taxon>Geodia</taxon>
    </lineage>
</organism>
<evidence type="ECO:0000259" key="5">
    <source>
        <dbReference type="PROSITE" id="PS50011"/>
    </source>
</evidence>
<dbReference type="AlphaFoldDB" id="A0AA35R7R7"/>
<proteinExistence type="predicted"/>
<dbReference type="InterPro" id="IPR000719">
    <property type="entry name" value="Prot_kinase_dom"/>
</dbReference>
<dbReference type="PANTHER" id="PTHR44329:SF298">
    <property type="entry name" value="MIXED LINEAGE KINASE DOMAIN-LIKE PROTEIN"/>
    <property type="match status" value="1"/>
</dbReference>
<dbReference type="SUPFAM" id="SSF56112">
    <property type="entry name" value="Protein kinase-like (PK-like)"/>
    <property type="match status" value="1"/>
</dbReference>
<dbReference type="InterPro" id="IPR011009">
    <property type="entry name" value="Kinase-like_dom_sf"/>
</dbReference>
<evidence type="ECO:0000256" key="3">
    <source>
        <dbReference type="SAM" id="Coils"/>
    </source>
</evidence>
<keyword evidence="7" id="KW-1185">Reference proteome</keyword>